<evidence type="ECO:0000256" key="2">
    <source>
        <dbReference type="ARBA" id="ARBA00008072"/>
    </source>
</evidence>
<evidence type="ECO:0000313" key="7">
    <source>
        <dbReference type="EMBL" id="KAK7424415.1"/>
    </source>
</evidence>
<feature type="domain" description="Alcohol dehydrogenase-like N-terminal" evidence="6">
    <location>
        <begin position="117"/>
        <end position="167"/>
    </location>
</feature>
<evidence type="ECO:0000256" key="1">
    <source>
        <dbReference type="ARBA" id="ARBA00001947"/>
    </source>
</evidence>
<keyword evidence="5" id="KW-0520">NAD</keyword>
<protein>
    <recommendedName>
        <fullName evidence="6">Alcohol dehydrogenase-like N-terminal domain-containing protein</fullName>
    </recommendedName>
</protein>
<sequence length="168" mass="18729">MFRKCSATHIAQHWWNWLVKLGHMDSIVTEKSAVEADIVSHVAERPHLTPPPVLQYHNSDDEAMSQITQNSPELQTRFYTSSYTTMALNGTMRAVVWEGVPFEMPIRSIPIPSLLAETDALVRVTASAICGSDLHIYRGLYGSPDVPWTVGHEGMGYVLEIDEAVAHV</sequence>
<dbReference type="PANTHER" id="PTHR42813">
    <property type="entry name" value="ZINC-TYPE ALCOHOL DEHYDROGENASE-LIKE"/>
    <property type="match status" value="1"/>
</dbReference>
<dbReference type="Pfam" id="PF08240">
    <property type="entry name" value="ADH_N"/>
    <property type="match status" value="1"/>
</dbReference>
<accession>A0ABR1HU53</accession>
<comment type="similarity">
    <text evidence="2">Belongs to the zinc-containing alcohol dehydrogenase family.</text>
</comment>
<comment type="cofactor">
    <cofactor evidence="1">
        <name>Zn(2+)</name>
        <dbReference type="ChEBI" id="CHEBI:29105"/>
    </cofactor>
</comment>
<evidence type="ECO:0000313" key="8">
    <source>
        <dbReference type="Proteomes" id="UP001498476"/>
    </source>
</evidence>
<dbReference type="Gene3D" id="3.90.180.10">
    <property type="entry name" value="Medium-chain alcohol dehydrogenases, catalytic domain"/>
    <property type="match status" value="1"/>
</dbReference>
<dbReference type="InterPro" id="IPR013154">
    <property type="entry name" value="ADH-like_N"/>
</dbReference>
<name>A0ABR1HU53_9HYPO</name>
<evidence type="ECO:0000256" key="5">
    <source>
        <dbReference type="ARBA" id="ARBA00023027"/>
    </source>
</evidence>
<reference evidence="7 8" key="1">
    <citation type="journal article" date="2025" name="Microbiol. Resour. Announc.">
        <title>Draft genome sequences for Neonectria magnoliae and Neonectria punicea, canker pathogens of Liriodendron tulipifera and Acer saccharum in West Virginia.</title>
        <authorList>
            <person name="Petronek H.M."/>
            <person name="Kasson M.T."/>
            <person name="Metheny A.M."/>
            <person name="Stauder C.M."/>
            <person name="Lovett B."/>
            <person name="Lynch S.C."/>
            <person name="Garnas J.R."/>
            <person name="Kasson L.R."/>
            <person name="Stajich J.E."/>
        </authorList>
    </citation>
    <scope>NUCLEOTIDE SEQUENCE [LARGE SCALE GENOMIC DNA]</scope>
    <source>
        <strain evidence="7 8">NRRL 64653</strain>
    </source>
</reference>
<dbReference type="Proteomes" id="UP001498476">
    <property type="component" value="Unassembled WGS sequence"/>
</dbReference>
<keyword evidence="4" id="KW-0862">Zinc</keyword>
<evidence type="ECO:0000259" key="6">
    <source>
        <dbReference type="Pfam" id="PF08240"/>
    </source>
</evidence>
<evidence type="ECO:0000256" key="4">
    <source>
        <dbReference type="ARBA" id="ARBA00022833"/>
    </source>
</evidence>
<dbReference type="EMBL" id="JAZAVJ010000004">
    <property type="protein sequence ID" value="KAK7424415.1"/>
    <property type="molecule type" value="Genomic_DNA"/>
</dbReference>
<gene>
    <name evidence="7" type="ORF">QQX98_000380</name>
</gene>
<comment type="caution">
    <text evidence="7">The sequence shown here is derived from an EMBL/GenBank/DDBJ whole genome shotgun (WGS) entry which is preliminary data.</text>
</comment>
<evidence type="ECO:0000256" key="3">
    <source>
        <dbReference type="ARBA" id="ARBA00022723"/>
    </source>
</evidence>
<keyword evidence="3" id="KW-0479">Metal-binding</keyword>
<dbReference type="PANTHER" id="PTHR42813:SF3">
    <property type="entry name" value="GLUTATHIONE-INDEPENDENT FORMALDEHYDE DEHYDROGENASE"/>
    <property type="match status" value="1"/>
</dbReference>
<dbReference type="InterPro" id="IPR011032">
    <property type="entry name" value="GroES-like_sf"/>
</dbReference>
<dbReference type="SUPFAM" id="SSF50129">
    <property type="entry name" value="GroES-like"/>
    <property type="match status" value="1"/>
</dbReference>
<keyword evidence="8" id="KW-1185">Reference proteome</keyword>
<organism evidence="7 8">
    <name type="scientific">Neonectria punicea</name>
    <dbReference type="NCBI Taxonomy" id="979145"/>
    <lineage>
        <taxon>Eukaryota</taxon>
        <taxon>Fungi</taxon>
        <taxon>Dikarya</taxon>
        <taxon>Ascomycota</taxon>
        <taxon>Pezizomycotina</taxon>
        <taxon>Sordariomycetes</taxon>
        <taxon>Hypocreomycetidae</taxon>
        <taxon>Hypocreales</taxon>
        <taxon>Nectriaceae</taxon>
        <taxon>Neonectria</taxon>
    </lineage>
</organism>
<proteinExistence type="inferred from homology"/>